<feature type="domain" description="Glycosyltransferase subfamily 4-like N-terminal" evidence="2">
    <location>
        <begin position="14"/>
        <end position="175"/>
    </location>
</feature>
<dbReference type="OrthoDB" id="433681at2"/>
<evidence type="ECO:0000313" key="3">
    <source>
        <dbReference type="EMBL" id="ASU36712.1"/>
    </source>
</evidence>
<gene>
    <name evidence="3" type="ORF">MuYL_4829</name>
</gene>
<proteinExistence type="predicted"/>
<name>A0A223P3Q3_9SPHI</name>
<dbReference type="KEGG" id="muc:MuYL_4829"/>
<reference evidence="3 4" key="1">
    <citation type="submission" date="2017-08" db="EMBL/GenBank/DDBJ databases">
        <title>Complete genome sequence of Mucilaginibacter sp. strain BJC16-A31.</title>
        <authorList>
            <consortium name="Henan University of Science and Technology"/>
            <person name="You X."/>
        </authorList>
    </citation>
    <scope>NUCLEOTIDE SEQUENCE [LARGE SCALE GENOMIC DNA]</scope>
    <source>
        <strain evidence="3 4">BJC16-A31</strain>
    </source>
</reference>
<protein>
    <recommendedName>
        <fullName evidence="5">Glycosyl transferase family 1 domain-containing protein</fullName>
    </recommendedName>
</protein>
<organism evidence="3 4">
    <name type="scientific">Mucilaginibacter xinganensis</name>
    <dbReference type="NCBI Taxonomy" id="1234841"/>
    <lineage>
        <taxon>Bacteria</taxon>
        <taxon>Pseudomonadati</taxon>
        <taxon>Bacteroidota</taxon>
        <taxon>Sphingobacteriia</taxon>
        <taxon>Sphingobacteriales</taxon>
        <taxon>Sphingobacteriaceae</taxon>
        <taxon>Mucilaginibacter</taxon>
    </lineage>
</organism>
<dbReference type="CDD" id="cd03801">
    <property type="entry name" value="GT4_PimA-like"/>
    <property type="match status" value="1"/>
</dbReference>
<dbReference type="PANTHER" id="PTHR12526">
    <property type="entry name" value="GLYCOSYLTRANSFERASE"/>
    <property type="match status" value="1"/>
</dbReference>
<dbReference type="EMBL" id="CP022743">
    <property type="protein sequence ID" value="ASU36712.1"/>
    <property type="molecule type" value="Genomic_DNA"/>
</dbReference>
<accession>A0A223P3Q3</accession>
<dbReference type="RefSeq" id="WP_094572693.1">
    <property type="nucleotide sequence ID" value="NZ_CP022743.1"/>
</dbReference>
<evidence type="ECO:0008006" key="5">
    <source>
        <dbReference type="Google" id="ProtNLM"/>
    </source>
</evidence>
<dbReference type="Gene3D" id="3.40.50.2000">
    <property type="entry name" value="Glycogen Phosphorylase B"/>
    <property type="match status" value="2"/>
</dbReference>
<dbReference type="Proteomes" id="UP000215002">
    <property type="component" value="Chromosome"/>
</dbReference>
<dbReference type="SUPFAM" id="SSF53756">
    <property type="entry name" value="UDP-Glycosyltransferase/glycogen phosphorylase"/>
    <property type="match status" value="1"/>
</dbReference>
<feature type="domain" description="Glycosyl transferase family 1" evidence="1">
    <location>
        <begin position="196"/>
        <end position="318"/>
    </location>
</feature>
<dbReference type="InterPro" id="IPR028098">
    <property type="entry name" value="Glyco_trans_4-like_N"/>
</dbReference>
<dbReference type="Pfam" id="PF00534">
    <property type="entry name" value="Glycos_transf_1"/>
    <property type="match status" value="1"/>
</dbReference>
<evidence type="ECO:0000313" key="4">
    <source>
        <dbReference type="Proteomes" id="UP000215002"/>
    </source>
</evidence>
<sequence>MKKAIIFYPHIGEYGGIERNIIALATEVIKKGYVPVVVCFYDHINMSKYLDGLVTVKINDHWNPFIKSLRLKRWIDQNKKDILGHPFFFGGKAGFYGAVFNENYVLHYTDPPSLLSNKALKTGYKNLFSLFRNRLSYLMSRSGISRAKNCITMTNWNAAELHALYGRPFDVVYQGGMPPNSDVNHAERCKNTVLRMFSICRLTASKNLGWILEVAKHLKGDLSLLGNRFQSIEIVIAGSGPQLDQLKGLTEKLGLRHVVSFPGFLSDAGVEDQYNKTDLFLVPARQGFGLPVLEALYRRVPVVINKESRISELLTGNPWVAVSGNSALDFKNAVISHITQLNAYYPAEAALDNLPTEQGWAAEIGKKCKWW</sequence>
<dbReference type="Pfam" id="PF13439">
    <property type="entry name" value="Glyco_transf_4"/>
    <property type="match status" value="1"/>
</dbReference>
<dbReference type="InterPro" id="IPR001296">
    <property type="entry name" value="Glyco_trans_1"/>
</dbReference>
<dbReference type="AlphaFoldDB" id="A0A223P3Q3"/>
<evidence type="ECO:0000259" key="1">
    <source>
        <dbReference type="Pfam" id="PF00534"/>
    </source>
</evidence>
<dbReference type="GO" id="GO:0016757">
    <property type="term" value="F:glycosyltransferase activity"/>
    <property type="evidence" value="ECO:0007669"/>
    <property type="project" value="InterPro"/>
</dbReference>
<keyword evidence="4" id="KW-1185">Reference proteome</keyword>
<evidence type="ECO:0000259" key="2">
    <source>
        <dbReference type="Pfam" id="PF13439"/>
    </source>
</evidence>